<dbReference type="PANTHER" id="PTHR36150:SF1">
    <property type="entry name" value="DNA GYRASE INHIBITOR YACG"/>
    <property type="match status" value="1"/>
</dbReference>
<dbReference type="Gene3D" id="3.30.50.10">
    <property type="entry name" value="Erythroid Transcription Factor GATA-1, subunit A"/>
    <property type="match status" value="1"/>
</dbReference>
<reference evidence="4 5" key="1">
    <citation type="journal article" date="2012" name="Stand. Genomic Sci.">
        <title>Complete genome sequence of Liberibacter crescens BT-1.</title>
        <authorList>
            <person name="Leonard M.T."/>
            <person name="Fagen J.R."/>
            <person name="Davis-Richardson A.G."/>
            <person name="Davis M.J."/>
            <person name="Triplett E.W."/>
        </authorList>
    </citation>
    <scope>NUCLEOTIDE SEQUENCE [LARGE SCALE GENOMIC DNA]</scope>
    <source>
        <strain evidence="4 5">BT-1</strain>
    </source>
</reference>
<comment type="subunit">
    <text evidence="3">Interacts with GyrB.</text>
</comment>
<comment type="similarity">
    <text evidence="3">Belongs to the DNA gyrase inhibitor YacG family.</text>
</comment>
<protein>
    <recommendedName>
        <fullName evidence="3">DNA gyrase inhibitor YacG</fullName>
    </recommendedName>
</protein>
<evidence type="ECO:0000256" key="2">
    <source>
        <dbReference type="ARBA" id="ARBA00022833"/>
    </source>
</evidence>
<dbReference type="PATRIC" id="fig|1215343.11.peg.94"/>
<dbReference type="Pfam" id="PF03884">
    <property type="entry name" value="YacG"/>
    <property type="match status" value="1"/>
</dbReference>
<feature type="binding site" evidence="3">
    <location>
        <position position="30"/>
    </location>
    <ligand>
        <name>Zn(2+)</name>
        <dbReference type="ChEBI" id="CHEBI:29105"/>
    </ligand>
</feature>
<dbReference type="GO" id="GO:0008270">
    <property type="term" value="F:zinc ion binding"/>
    <property type="evidence" value="ECO:0007669"/>
    <property type="project" value="UniProtKB-UniRule"/>
</dbReference>
<keyword evidence="5" id="KW-1185">Reference proteome</keyword>
<dbReference type="InterPro" id="IPR005584">
    <property type="entry name" value="DNA_gyrase_inhibitor_YacG"/>
</dbReference>
<feature type="binding site" evidence="3">
    <location>
        <position position="14"/>
    </location>
    <ligand>
        <name>Zn(2+)</name>
        <dbReference type="ChEBI" id="CHEBI:29105"/>
    </ligand>
</feature>
<dbReference type="HOGENOM" id="CLU_178280_2_3_5"/>
<sequence length="63" mass="7476">MVELKRKIHPCPECKKMSEYKYYPFCSERCRLLDLSRWFSGDYIIKLSTHEGGVDEDCKDIAL</sequence>
<comment type="function">
    <text evidence="3">Inhibits all the catalytic activities of DNA gyrase by preventing its interaction with DNA. Acts by binding directly to the C-terminal domain of GyrB, which probably disrupts DNA binding by the gyrase.</text>
</comment>
<name>L0ET18_LIBCB</name>
<dbReference type="STRING" id="1215343.B488_00890"/>
<feature type="binding site" evidence="3">
    <location>
        <position position="11"/>
    </location>
    <ligand>
        <name>Zn(2+)</name>
        <dbReference type="ChEBI" id="CHEBI:29105"/>
    </ligand>
</feature>
<comment type="cofactor">
    <cofactor evidence="3">
        <name>Zn(2+)</name>
        <dbReference type="ChEBI" id="CHEBI:29105"/>
    </cofactor>
    <text evidence="3">Binds 1 zinc ion.</text>
</comment>
<dbReference type="InterPro" id="IPR013088">
    <property type="entry name" value="Znf_NHR/GATA"/>
</dbReference>
<gene>
    <name evidence="3" type="primary">yacG</name>
    <name evidence="4" type="ordered locus">B488_00890</name>
</gene>
<dbReference type="GO" id="GO:0006355">
    <property type="term" value="P:regulation of DNA-templated transcription"/>
    <property type="evidence" value="ECO:0007669"/>
    <property type="project" value="InterPro"/>
</dbReference>
<organism evidence="4 5">
    <name type="scientific">Liberibacter crescens (strain BT-1)</name>
    <dbReference type="NCBI Taxonomy" id="1215343"/>
    <lineage>
        <taxon>Bacteria</taxon>
        <taxon>Pseudomonadati</taxon>
        <taxon>Pseudomonadota</taxon>
        <taxon>Alphaproteobacteria</taxon>
        <taxon>Hyphomicrobiales</taxon>
        <taxon>Rhizobiaceae</taxon>
        <taxon>Liberibacter</taxon>
    </lineage>
</organism>
<dbReference type="GO" id="GO:0008657">
    <property type="term" value="F:DNA topoisomerase type II (double strand cut, ATP-hydrolyzing) inhibitor activity"/>
    <property type="evidence" value="ECO:0007669"/>
    <property type="project" value="UniProtKB-UniRule"/>
</dbReference>
<proteinExistence type="inferred from homology"/>
<dbReference type="AlphaFoldDB" id="L0ET18"/>
<dbReference type="Proteomes" id="UP000010799">
    <property type="component" value="Chromosome"/>
</dbReference>
<evidence type="ECO:0000313" key="4">
    <source>
        <dbReference type="EMBL" id="AGA64082.1"/>
    </source>
</evidence>
<keyword evidence="1 3" id="KW-0479">Metal-binding</keyword>
<accession>L0ET18</accession>
<keyword evidence="2 3" id="KW-0862">Zinc</keyword>
<feature type="binding site" evidence="3">
    <location>
        <position position="26"/>
    </location>
    <ligand>
        <name>Zn(2+)</name>
        <dbReference type="ChEBI" id="CHEBI:29105"/>
    </ligand>
</feature>
<dbReference type="KEGG" id="lcc:B488_00890"/>
<dbReference type="SUPFAM" id="SSF57716">
    <property type="entry name" value="Glucocorticoid receptor-like (DNA-binding domain)"/>
    <property type="match status" value="1"/>
</dbReference>
<dbReference type="HAMAP" id="MF_00649">
    <property type="entry name" value="DNA_gyrase_inhibitor_YacG"/>
    <property type="match status" value="1"/>
</dbReference>
<dbReference type="RefSeq" id="WP_015272509.1">
    <property type="nucleotide sequence ID" value="NC_019907.1"/>
</dbReference>
<evidence type="ECO:0000256" key="1">
    <source>
        <dbReference type="ARBA" id="ARBA00022723"/>
    </source>
</evidence>
<dbReference type="PANTHER" id="PTHR36150">
    <property type="entry name" value="DNA GYRASE INHIBITOR YACG"/>
    <property type="match status" value="1"/>
</dbReference>
<evidence type="ECO:0000313" key="5">
    <source>
        <dbReference type="Proteomes" id="UP000010799"/>
    </source>
</evidence>
<dbReference type="eggNOG" id="COG3024">
    <property type="taxonomic scope" value="Bacteria"/>
</dbReference>
<dbReference type="EMBL" id="CP003789">
    <property type="protein sequence ID" value="AGA64082.1"/>
    <property type="molecule type" value="Genomic_DNA"/>
</dbReference>
<evidence type="ECO:0000256" key="3">
    <source>
        <dbReference type="HAMAP-Rule" id="MF_00649"/>
    </source>
</evidence>